<accession>A0A8H7BJ57</accession>
<reference evidence="1" key="1">
    <citation type="submission" date="2020-01" db="EMBL/GenBank/DDBJ databases">
        <title>Genome Sequencing of Three Apophysomyces-Like Fungal Strains Confirms a Novel Fungal Genus in the Mucoromycota with divergent Burkholderia-like Endosymbiotic Bacteria.</title>
        <authorList>
            <person name="Stajich J.E."/>
            <person name="Macias A.M."/>
            <person name="Carter-House D."/>
            <person name="Lovett B."/>
            <person name="Kasson L.R."/>
            <person name="Berry K."/>
            <person name="Grigoriev I."/>
            <person name="Chang Y."/>
            <person name="Spatafora J."/>
            <person name="Kasson M.T."/>
        </authorList>
    </citation>
    <scope>NUCLEOTIDE SEQUENCE</scope>
    <source>
        <strain evidence="1">NRRL A-21654</strain>
    </source>
</reference>
<feature type="non-terminal residue" evidence="1">
    <location>
        <position position="119"/>
    </location>
</feature>
<keyword evidence="2" id="KW-1185">Reference proteome</keyword>
<sequence>VHFRFLHDECHMYPREKLGEDLHTHNVYEAKHLSDKAYYKFEQLVVSRPEVTPKALLVGSYYGSEIVPVHQINPSLQNLDHTAYLHQKVLKSNKMLASQDLSIKQLFAIQKDYKSYFVE</sequence>
<name>A0A8H7BJ57_9FUNG</name>
<proteinExistence type="predicted"/>
<organism evidence="1 2">
    <name type="scientific">Apophysomyces ossiformis</name>
    <dbReference type="NCBI Taxonomy" id="679940"/>
    <lineage>
        <taxon>Eukaryota</taxon>
        <taxon>Fungi</taxon>
        <taxon>Fungi incertae sedis</taxon>
        <taxon>Mucoromycota</taxon>
        <taxon>Mucoromycotina</taxon>
        <taxon>Mucoromycetes</taxon>
        <taxon>Mucorales</taxon>
        <taxon>Mucorineae</taxon>
        <taxon>Mucoraceae</taxon>
        <taxon>Apophysomyces</taxon>
    </lineage>
</organism>
<evidence type="ECO:0000313" key="1">
    <source>
        <dbReference type="EMBL" id="KAF7720345.1"/>
    </source>
</evidence>
<comment type="caution">
    <text evidence="1">The sequence shown here is derived from an EMBL/GenBank/DDBJ whole genome shotgun (WGS) entry which is preliminary data.</text>
</comment>
<feature type="non-terminal residue" evidence="1">
    <location>
        <position position="1"/>
    </location>
</feature>
<dbReference type="Proteomes" id="UP000605846">
    <property type="component" value="Unassembled WGS sequence"/>
</dbReference>
<dbReference type="EMBL" id="JABAYA010001088">
    <property type="protein sequence ID" value="KAF7720345.1"/>
    <property type="molecule type" value="Genomic_DNA"/>
</dbReference>
<dbReference type="AlphaFoldDB" id="A0A8H7BJ57"/>
<gene>
    <name evidence="1" type="ORF">EC973_000580</name>
</gene>
<dbReference type="OrthoDB" id="10406711at2759"/>
<evidence type="ECO:0000313" key="2">
    <source>
        <dbReference type="Proteomes" id="UP000605846"/>
    </source>
</evidence>
<protein>
    <submittedName>
        <fullName evidence="1">Uncharacterized protein</fullName>
    </submittedName>
</protein>